<dbReference type="AlphaFoldDB" id="X5DML8"/>
<dbReference type="eggNOG" id="ENOG5031JRC">
    <property type="taxonomic scope" value="Bacteria"/>
</dbReference>
<dbReference type="HOGENOM" id="CLU_1508200_0_0_11"/>
<name>X5DML8_9CORY</name>
<organism evidence="1 2">
    <name type="scientific">Corynebacterium glyciniphilum AJ 3170</name>
    <dbReference type="NCBI Taxonomy" id="1404245"/>
    <lineage>
        <taxon>Bacteria</taxon>
        <taxon>Bacillati</taxon>
        <taxon>Actinomycetota</taxon>
        <taxon>Actinomycetes</taxon>
        <taxon>Mycobacteriales</taxon>
        <taxon>Corynebacteriaceae</taxon>
        <taxon>Corynebacterium</taxon>
    </lineage>
</organism>
<evidence type="ECO:0000313" key="1">
    <source>
        <dbReference type="EMBL" id="AHW64358.1"/>
    </source>
</evidence>
<dbReference type="EMBL" id="CP006842">
    <property type="protein sequence ID" value="AHW64358.1"/>
    <property type="molecule type" value="Genomic_DNA"/>
</dbReference>
<dbReference type="OrthoDB" id="4427274at2"/>
<evidence type="ECO:0000313" key="2">
    <source>
        <dbReference type="Proteomes" id="UP000023703"/>
    </source>
</evidence>
<dbReference type="KEGG" id="cgy:CGLY_09565"/>
<sequence>MNRKLHLHVVTTAADHDPYDPTCIITVPLGSGLGATVQDGSRRLTVADLGDRHTSASLLWQDAATEMLATLGNLTSVHGTALRHRDVDTGIREIAVIGTPFPAAGLLAHPLLAVPTHRILADGPGPALFFVTDNQQLFISSGATPSVPCTGPIDISEGHCQTLESVP</sequence>
<dbReference type="STRING" id="1404245.CGLY_09565"/>
<reference evidence="1 2" key="1">
    <citation type="journal article" date="2015" name="Int. J. Syst. Evol. Microbiol.">
        <title>Revisiting Corynebacterium glyciniphilum (ex Kubota et al., 1972) sp. nov., nom. rev., isolated from putrefied banana.</title>
        <authorList>
            <person name="Al-Dilaimi A."/>
            <person name="Bednarz H."/>
            <person name="Lomker A."/>
            <person name="Niehaus K."/>
            <person name="Kalinowski J."/>
            <person name="Ruckert C."/>
        </authorList>
    </citation>
    <scope>NUCLEOTIDE SEQUENCE [LARGE SCALE GENOMIC DNA]</scope>
    <source>
        <strain evidence="1">AJ 3170</strain>
    </source>
</reference>
<protein>
    <submittedName>
        <fullName evidence="1">Uncharacterized protein</fullName>
    </submittedName>
</protein>
<dbReference type="Proteomes" id="UP000023703">
    <property type="component" value="Chromosome"/>
</dbReference>
<dbReference type="RefSeq" id="WP_052539982.1">
    <property type="nucleotide sequence ID" value="NZ_CP006842.1"/>
</dbReference>
<accession>X5DML8</accession>
<gene>
    <name evidence="1" type="ORF">CGLY_09565</name>
</gene>
<keyword evidence="2" id="KW-1185">Reference proteome</keyword>
<proteinExistence type="predicted"/>